<dbReference type="SUPFAM" id="SSF54427">
    <property type="entry name" value="NTF2-like"/>
    <property type="match status" value="1"/>
</dbReference>
<reference evidence="3" key="1">
    <citation type="submission" date="2016-10" db="EMBL/GenBank/DDBJ databases">
        <authorList>
            <person name="Varghese N."/>
        </authorList>
    </citation>
    <scope>NUCLEOTIDE SEQUENCE [LARGE SCALE GENOMIC DNA]</scope>
    <source>
        <strain evidence="3">DSM 44719</strain>
    </source>
</reference>
<accession>A0A1H4TSG1</accession>
<dbReference type="EMBL" id="FNTL01000004">
    <property type="protein sequence ID" value="SEC59422.1"/>
    <property type="molecule type" value="Genomic_DNA"/>
</dbReference>
<dbReference type="AlphaFoldDB" id="A0A1H4TSG1"/>
<sequence>MSDMPTGPDIESRMQLLEDRVQLLEDHNEIMRLMHSYGPAVDCGLTDLVAGLWTDNGVYDVDTGRMDGRGQIEAMVRTDPHQGFLRQGCGHVMSPAHITVDGDAAVALCHTQLLLRRPDGHGYQVSRVTANRWELTRTRDGWRVTTRTSRILDGRDEARSIFAGIAGTPI</sequence>
<dbReference type="Gene3D" id="3.10.450.50">
    <property type="match status" value="1"/>
</dbReference>
<dbReference type="InterPro" id="IPR032710">
    <property type="entry name" value="NTF2-like_dom_sf"/>
</dbReference>
<organism evidence="2 3">
    <name type="scientific">Rhodococcus jostii</name>
    <dbReference type="NCBI Taxonomy" id="132919"/>
    <lineage>
        <taxon>Bacteria</taxon>
        <taxon>Bacillati</taxon>
        <taxon>Actinomycetota</taxon>
        <taxon>Actinomycetes</taxon>
        <taxon>Mycobacteriales</taxon>
        <taxon>Nocardiaceae</taxon>
        <taxon>Rhodococcus</taxon>
    </lineage>
</organism>
<evidence type="ECO:0000259" key="1">
    <source>
        <dbReference type="Pfam" id="PF13577"/>
    </source>
</evidence>
<dbReference type="Pfam" id="PF13577">
    <property type="entry name" value="SnoaL_4"/>
    <property type="match status" value="1"/>
</dbReference>
<dbReference type="RefSeq" id="WP_073366523.1">
    <property type="nucleotide sequence ID" value="NZ_FNTL01000004.1"/>
</dbReference>
<feature type="domain" description="SnoaL-like" evidence="1">
    <location>
        <begin position="24"/>
        <end position="148"/>
    </location>
</feature>
<evidence type="ECO:0000313" key="3">
    <source>
        <dbReference type="Proteomes" id="UP000183407"/>
    </source>
</evidence>
<dbReference type="OrthoDB" id="8225471at2"/>
<name>A0A1H4TSG1_RHOJO</name>
<dbReference type="InterPro" id="IPR037401">
    <property type="entry name" value="SnoaL-like"/>
</dbReference>
<protein>
    <submittedName>
        <fullName evidence="2">SnoaL-like domain-containing protein</fullName>
    </submittedName>
</protein>
<evidence type="ECO:0000313" key="2">
    <source>
        <dbReference type="EMBL" id="SEC59422.1"/>
    </source>
</evidence>
<gene>
    <name evidence="2" type="ORF">SAMN04490220_2054</name>
</gene>
<dbReference type="Proteomes" id="UP000183407">
    <property type="component" value="Unassembled WGS sequence"/>
</dbReference>
<proteinExistence type="predicted"/>